<sequence>MAKPPKKFATPPITDISATTTTTTSTTTTTRTVETTSSRAITATVDAFLSRPGSTVAQVTQTTQGPETRQAAVVVTPMPDRAVTSPDAANRAIAWPQSRRDELTPFGENTGLFTGPDQRIYAQIADEGLFVVERNQQGRYYVPLTFAPGVPGPLLAKIDGQASWRIQRPGWQTSPEQGETSAAAQTPTYISIEDAKRLTAAEMDTNGVRYNKLKQTFVTTVDGTVMVRKNQNGEYQQAFASTSEAPEIFFEQIYGTVFWRRKTLHTASTETANAGHPASAEPTEAIAGPSKRARVEEPTQASSGTQDEEAKLAWIRWGLLNTPPVASVQMGHLHYPIVPVGSNKAPQIFFVLNPEFMPTDFNSFENMLQTAPHLQPVAAYRFGVNPGEVHPGDLLFQQPLWATVRQMFPGLSDLTARAVAIRMYETADNSSTITGTGLVNIHTILNQWKYPAFANATEFADPVSMLAVAPYTERAGKRLIRLPSQTDAELLRLTFDPQGSPVEWHHYTTDPTELNLQRLLSALLRRSGYDIYPVPHERGAPTLVFKGAQNDRVFLLKGAVDHSDLSPTPADELTQPGLPARVGPEAFEALTEAAAQKKLTWLLGGVLKVDGVPDSVFIVRER</sequence>
<accession>A0ABT2XS17</accession>
<comment type="caution">
    <text evidence="2">The sequence shown here is derived from an EMBL/GenBank/DDBJ whole genome shotgun (WGS) entry which is preliminary data.</text>
</comment>
<organism evidence="2 3">
    <name type="scientific">Pseudomonas mercuritolerans</name>
    <dbReference type="NCBI Taxonomy" id="2951809"/>
    <lineage>
        <taxon>Bacteria</taxon>
        <taxon>Pseudomonadati</taxon>
        <taxon>Pseudomonadota</taxon>
        <taxon>Gammaproteobacteria</taxon>
        <taxon>Pseudomonadales</taxon>
        <taxon>Pseudomonadaceae</taxon>
        <taxon>Pseudomonas</taxon>
    </lineage>
</organism>
<feature type="compositionally biased region" description="Low complexity" evidence="1">
    <location>
        <begin position="14"/>
        <end position="36"/>
    </location>
</feature>
<reference evidence="2" key="1">
    <citation type="submission" date="2022-06" db="EMBL/GenBank/DDBJ databases">
        <title>De novo draft assembly of the Pseudomonas mercurotoleraris sp. nov., isolated from the plants rhizosphere.</title>
        <authorList>
            <person name="Robas M."/>
            <person name="Gonzalez D."/>
            <person name="Fernandez V.M."/>
            <person name="Luna L."/>
            <person name="Provanza A."/>
            <person name="Jimenez P.A."/>
        </authorList>
    </citation>
    <scope>NUCLEOTIDE SEQUENCE</scope>
    <source>
        <strain evidence="2">SAICEUPSM</strain>
    </source>
</reference>
<evidence type="ECO:0000313" key="3">
    <source>
        <dbReference type="Proteomes" id="UP001063475"/>
    </source>
</evidence>
<protein>
    <submittedName>
        <fullName evidence="2">Uncharacterized protein</fullName>
    </submittedName>
</protein>
<dbReference type="Proteomes" id="UP001063475">
    <property type="component" value="Unassembled WGS sequence"/>
</dbReference>
<feature type="region of interest" description="Disordered" evidence="1">
    <location>
        <begin position="269"/>
        <end position="307"/>
    </location>
</feature>
<evidence type="ECO:0000256" key="1">
    <source>
        <dbReference type="SAM" id="MobiDB-lite"/>
    </source>
</evidence>
<name>A0ABT2XS17_9PSED</name>
<feature type="region of interest" description="Disordered" evidence="1">
    <location>
        <begin position="1"/>
        <end position="36"/>
    </location>
</feature>
<proteinExistence type="predicted"/>
<keyword evidence="3" id="KW-1185">Reference proteome</keyword>
<evidence type="ECO:0000313" key="2">
    <source>
        <dbReference type="EMBL" id="MCV2220661.1"/>
    </source>
</evidence>
<gene>
    <name evidence="2" type="ORF">ND528_03660</name>
</gene>
<dbReference type="EMBL" id="JAMSHA010000001">
    <property type="protein sequence ID" value="MCV2220661.1"/>
    <property type="molecule type" value="Genomic_DNA"/>
</dbReference>
<dbReference type="RefSeq" id="WP_263469722.1">
    <property type="nucleotide sequence ID" value="NZ_JAMSHA010000001.1"/>
</dbReference>